<dbReference type="Gene3D" id="3.40.50.2300">
    <property type="match status" value="2"/>
</dbReference>
<dbReference type="PANTHER" id="PTHR34836:SF7">
    <property type="entry name" value="RECEPTOR LIGAND BINDING REGION DOMAIN-CONTAINING PROTEIN"/>
    <property type="match status" value="1"/>
</dbReference>
<keyword evidence="2" id="KW-0812">Transmembrane</keyword>
<proteinExistence type="predicted"/>
<organism evidence="7 8">
    <name type="scientific">Salix purpurea</name>
    <name type="common">Purple osier willow</name>
    <dbReference type="NCBI Taxonomy" id="77065"/>
    <lineage>
        <taxon>Eukaryota</taxon>
        <taxon>Viridiplantae</taxon>
        <taxon>Streptophyta</taxon>
        <taxon>Embryophyta</taxon>
        <taxon>Tracheophyta</taxon>
        <taxon>Spermatophyta</taxon>
        <taxon>Magnoliopsida</taxon>
        <taxon>eudicotyledons</taxon>
        <taxon>Gunneridae</taxon>
        <taxon>Pentapetalae</taxon>
        <taxon>rosids</taxon>
        <taxon>fabids</taxon>
        <taxon>Malpighiales</taxon>
        <taxon>Salicaceae</taxon>
        <taxon>Saliceae</taxon>
        <taxon>Salix</taxon>
    </lineage>
</organism>
<keyword evidence="8" id="KW-1185">Reference proteome</keyword>
<evidence type="ECO:0000256" key="2">
    <source>
        <dbReference type="ARBA" id="ARBA00022692"/>
    </source>
</evidence>
<evidence type="ECO:0000313" key="8">
    <source>
        <dbReference type="Proteomes" id="UP001151532"/>
    </source>
</evidence>
<reference evidence="7" key="1">
    <citation type="submission" date="2022-11" db="EMBL/GenBank/DDBJ databases">
        <authorList>
            <person name="Hyden B.L."/>
            <person name="Feng K."/>
            <person name="Yates T."/>
            <person name="Jawdy S."/>
            <person name="Smart L.B."/>
            <person name="Muchero W."/>
        </authorList>
    </citation>
    <scope>NUCLEOTIDE SEQUENCE</scope>
    <source>
        <tissue evidence="7">Shoot tip</tissue>
    </source>
</reference>
<evidence type="ECO:0000313" key="7">
    <source>
        <dbReference type="EMBL" id="KAJ6773383.1"/>
    </source>
</evidence>
<evidence type="ECO:0000259" key="6">
    <source>
        <dbReference type="Pfam" id="PF01094"/>
    </source>
</evidence>
<comment type="caution">
    <text evidence="7">The sequence shown here is derived from an EMBL/GenBank/DDBJ whole genome shotgun (WGS) entry which is preliminary data.</text>
</comment>
<dbReference type="EMBL" id="JAPFFK010000002">
    <property type="protein sequence ID" value="KAJ6773383.1"/>
    <property type="molecule type" value="Genomic_DNA"/>
</dbReference>
<dbReference type="GO" id="GO:0016020">
    <property type="term" value="C:membrane"/>
    <property type="evidence" value="ECO:0007669"/>
    <property type="project" value="UniProtKB-SubCell"/>
</dbReference>
<evidence type="ECO:0000256" key="4">
    <source>
        <dbReference type="ARBA" id="ARBA00023136"/>
    </source>
</evidence>
<reference evidence="7" key="2">
    <citation type="journal article" date="2023" name="Int. J. Mol. Sci.">
        <title>De Novo Assembly and Annotation of 11 Diverse Shrub Willow (Salix) Genomes Reveals Novel Gene Organization in Sex-Linked Regions.</title>
        <authorList>
            <person name="Hyden B."/>
            <person name="Feng K."/>
            <person name="Yates T.B."/>
            <person name="Jawdy S."/>
            <person name="Cereghino C."/>
            <person name="Smart L.B."/>
            <person name="Muchero W."/>
        </authorList>
    </citation>
    <scope>NUCLEOTIDE SEQUENCE</scope>
    <source>
        <tissue evidence="7">Shoot tip</tissue>
    </source>
</reference>
<keyword evidence="3" id="KW-1133">Transmembrane helix</keyword>
<dbReference type="Proteomes" id="UP001151532">
    <property type="component" value="Chromosome 5"/>
</dbReference>
<dbReference type="SUPFAM" id="SSF53822">
    <property type="entry name" value="Periplasmic binding protein-like I"/>
    <property type="match status" value="1"/>
</dbReference>
<dbReference type="InterPro" id="IPR028082">
    <property type="entry name" value="Peripla_BP_I"/>
</dbReference>
<protein>
    <submittedName>
        <fullName evidence="7">IONOTROPIC GLUTAMATE RECEPTOR</fullName>
    </submittedName>
</protein>
<dbReference type="PANTHER" id="PTHR34836">
    <property type="entry name" value="OS06G0188250 PROTEIN"/>
    <property type="match status" value="1"/>
</dbReference>
<sequence length="238" mass="26072">MDAIRFISCLFLFCLLFSTSGYSRNVSSRPAVVNIGAIFTFESTIGRVAKIAIQEAVKDVNANPSILHGTKLKIYMRNSNCSGFLGLAEALKFTENDVIAIIGPQSSVVAHIISHVANELQVPLLSFAATDPTLNTLQFPFFVRTTQSDLYQMAAISEVVDHYGWKQVTAIFIDNDYGRNGVSALGDRLAERRCRISYKVGIPPNSGVNRSDIMDILVKVALMESRVVIVHVDPGIGF</sequence>
<feature type="chain" id="PRO_5040138227" evidence="5">
    <location>
        <begin position="24"/>
        <end position="238"/>
    </location>
</feature>
<evidence type="ECO:0000256" key="3">
    <source>
        <dbReference type="ARBA" id="ARBA00022989"/>
    </source>
</evidence>
<evidence type="ECO:0000256" key="5">
    <source>
        <dbReference type="SAM" id="SignalP"/>
    </source>
</evidence>
<comment type="subcellular location">
    <subcellularLocation>
        <location evidence="1">Membrane</location>
    </subcellularLocation>
</comment>
<dbReference type="AlphaFoldDB" id="A0A9Q1AJB8"/>
<dbReference type="InterPro" id="IPR015683">
    <property type="entry name" value="Ionotropic_Glu_rcpt"/>
</dbReference>
<gene>
    <name evidence="7" type="ORF">OIU79_016962</name>
</gene>
<dbReference type="InterPro" id="IPR001828">
    <property type="entry name" value="ANF_lig-bd_rcpt"/>
</dbReference>
<feature type="signal peptide" evidence="5">
    <location>
        <begin position="1"/>
        <end position="23"/>
    </location>
</feature>
<name>A0A9Q1AJB8_SALPP</name>
<feature type="domain" description="Receptor ligand binding region" evidence="6">
    <location>
        <begin position="50"/>
        <end position="233"/>
    </location>
</feature>
<evidence type="ECO:0000256" key="1">
    <source>
        <dbReference type="ARBA" id="ARBA00004370"/>
    </source>
</evidence>
<accession>A0A9Q1AJB8</accession>
<keyword evidence="7" id="KW-0675">Receptor</keyword>
<keyword evidence="5" id="KW-0732">Signal</keyword>
<dbReference type="OrthoDB" id="5984008at2759"/>
<dbReference type="Pfam" id="PF01094">
    <property type="entry name" value="ANF_receptor"/>
    <property type="match status" value="1"/>
</dbReference>
<keyword evidence="4" id="KW-0472">Membrane</keyword>